<evidence type="ECO:0000256" key="5">
    <source>
        <dbReference type="ARBA" id="ARBA00022842"/>
    </source>
</evidence>
<comment type="subcellular location">
    <subcellularLocation>
        <location evidence="8">Cytoplasm</location>
    </subcellularLocation>
</comment>
<dbReference type="EC" id="2.7.8.7" evidence="8"/>
<reference evidence="10 11" key="1">
    <citation type="submission" date="2017-12" db="EMBL/GenBank/DDBJ databases">
        <title>Phylogenetic diversity of female urinary microbiome.</title>
        <authorList>
            <person name="Thomas-White K."/>
            <person name="Wolfe A.J."/>
        </authorList>
    </citation>
    <scope>NUCLEOTIDE SEQUENCE [LARGE SCALE GENOMIC DNA]</scope>
    <source>
        <strain evidence="10 11">UMB0402</strain>
    </source>
</reference>
<keyword evidence="5 8" id="KW-0460">Magnesium</keyword>
<comment type="function">
    <text evidence="8">Transfers the 4'-phosphopantetheine moiety from coenzyme A to a Ser of acyl-carrier-protein.</text>
</comment>
<evidence type="ECO:0000256" key="6">
    <source>
        <dbReference type="ARBA" id="ARBA00023098"/>
    </source>
</evidence>
<gene>
    <name evidence="8" type="primary">acpS</name>
    <name evidence="10" type="ORF">CYJ19_08190</name>
</gene>
<accession>A0A2I1IM05</accession>
<dbReference type="AlphaFoldDB" id="A0A2I1IM05"/>
<dbReference type="GO" id="GO:0000287">
    <property type="term" value="F:magnesium ion binding"/>
    <property type="evidence" value="ECO:0007669"/>
    <property type="project" value="UniProtKB-UniRule"/>
</dbReference>
<dbReference type="STRING" id="33007.HMPREF3198_00602"/>
<dbReference type="InterPro" id="IPR008278">
    <property type="entry name" value="4-PPantetheinyl_Trfase_dom"/>
</dbReference>
<keyword evidence="8" id="KW-0963">Cytoplasm</keyword>
<evidence type="ECO:0000256" key="3">
    <source>
        <dbReference type="ARBA" id="ARBA00022723"/>
    </source>
</evidence>
<dbReference type="Proteomes" id="UP000235122">
    <property type="component" value="Unassembled WGS sequence"/>
</dbReference>
<dbReference type="Gene3D" id="3.90.470.20">
    <property type="entry name" value="4'-phosphopantetheinyl transferase domain"/>
    <property type="match status" value="1"/>
</dbReference>
<organism evidence="10 11">
    <name type="scientific">Winkia neuii</name>
    <dbReference type="NCBI Taxonomy" id="33007"/>
    <lineage>
        <taxon>Bacteria</taxon>
        <taxon>Bacillati</taxon>
        <taxon>Actinomycetota</taxon>
        <taxon>Actinomycetes</taxon>
        <taxon>Actinomycetales</taxon>
        <taxon>Actinomycetaceae</taxon>
        <taxon>Winkia</taxon>
    </lineage>
</organism>
<comment type="cofactor">
    <cofactor evidence="8">
        <name>Mg(2+)</name>
        <dbReference type="ChEBI" id="CHEBI:18420"/>
    </cofactor>
</comment>
<dbReference type="SUPFAM" id="SSF56214">
    <property type="entry name" value="4'-phosphopantetheinyl transferase"/>
    <property type="match status" value="1"/>
</dbReference>
<dbReference type="Pfam" id="PF01648">
    <property type="entry name" value="ACPS"/>
    <property type="match status" value="1"/>
</dbReference>
<dbReference type="InterPro" id="IPR004568">
    <property type="entry name" value="Ppantetheine-prot_Trfase_dom"/>
</dbReference>
<evidence type="ECO:0000313" key="10">
    <source>
        <dbReference type="EMBL" id="PKY72168.1"/>
    </source>
</evidence>
<dbReference type="NCBIfam" id="TIGR00556">
    <property type="entry name" value="pantethn_trn"/>
    <property type="match status" value="1"/>
</dbReference>
<protein>
    <recommendedName>
        <fullName evidence="8">Holo-[acyl-carrier-protein] synthase</fullName>
        <shortName evidence="8">Holo-ACP synthase</shortName>
        <ecNumber evidence="8">2.7.8.7</ecNumber>
    </recommendedName>
    <alternativeName>
        <fullName evidence="8">4'-phosphopantetheinyl transferase AcpS</fullName>
    </alternativeName>
</protein>
<dbReference type="InterPro" id="IPR037143">
    <property type="entry name" value="4-PPantetheinyl_Trfase_dom_sf"/>
</dbReference>
<evidence type="ECO:0000256" key="8">
    <source>
        <dbReference type="HAMAP-Rule" id="MF_00101"/>
    </source>
</evidence>
<evidence type="ECO:0000256" key="7">
    <source>
        <dbReference type="ARBA" id="ARBA00023160"/>
    </source>
</evidence>
<evidence type="ECO:0000259" key="9">
    <source>
        <dbReference type="Pfam" id="PF01648"/>
    </source>
</evidence>
<comment type="caution">
    <text evidence="10">The sequence shown here is derived from an EMBL/GenBank/DDBJ whole genome shotgun (WGS) entry which is preliminary data.</text>
</comment>
<sequence length="155" mass="16612">MGSLLGLGCDVVDIASFASQLAEPGSVFSAVFTNAEWACLERRLEGLGPSLAKRRSASLAARWAGKEAVVKAWSCALAGSPPFTGEQIWSQIEILNDRWGRPFVRLSAALQAQVAHSLGQEPSLLCWLVSLSHDGNCAFATTTLQLNEGKETHEN</sequence>
<keyword evidence="1 8" id="KW-0444">Lipid biosynthesis</keyword>
<keyword evidence="11" id="KW-1185">Reference proteome</keyword>
<evidence type="ECO:0000256" key="1">
    <source>
        <dbReference type="ARBA" id="ARBA00022516"/>
    </source>
</evidence>
<dbReference type="GO" id="GO:0005737">
    <property type="term" value="C:cytoplasm"/>
    <property type="evidence" value="ECO:0007669"/>
    <property type="project" value="UniProtKB-SubCell"/>
</dbReference>
<comment type="similarity">
    <text evidence="8">Belongs to the P-Pant transferase superfamily. AcpS family.</text>
</comment>
<dbReference type="GO" id="GO:0006633">
    <property type="term" value="P:fatty acid biosynthetic process"/>
    <property type="evidence" value="ECO:0007669"/>
    <property type="project" value="UniProtKB-UniRule"/>
</dbReference>
<dbReference type="EMBL" id="PKKO01000004">
    <property type="protein sequence ID" value="PKY72168.1"/>
    <property type="molecule type" value="Genomic_DNA"/>
</dbReference>
<evidence type="ECO:0000256" key="2">
    <source>
        <dbReference type="ARBA" id="ARBA00022679"/>
    </source>
</evidence>
<keyword evidence="7 8" id="KW-0275">Fatty acid biosynthesis</keyword>
<feature type="binding site" evidence="8">
    <location>
        <position position="67"/>
    </location>
    <ligand>
        <name>Mg(2+)</name>
        <dbReference type="ChEBI" id="CHEBI:18420"/>
    </ligand>
</feature>
<dbReference type="HAMAP" id="MF_00101">
    <property type="entry name" value="AcpS"/>
    <property type="match status" value="1"/>
</dbReference>
<evidence type="ECO:0000256" key="4">
    <source>
        <dbReference type="ARBA" id="ARBA00022832"/>
    </source>
</evidence>
<dbReference type="GO" id="GO:0008897">
    <property type="term" value="F:holo-[acyl-carrier-protein] synthase activity"/>
    <property type="evidence" value="ECO:0007669"/>
    <property type="project" value="UniProtKB-UniRule"/>
</dbReference>
<keyword evidence="2 8" id="KW-0808">Transferase</keyword>
<keyword evidence="6 8" id="KW-0443">Lipid metabolism</keyword>
<feature type="domain" description="4'-phosphopantetheinyl transferase" evidence="9">
    <location>
        <begin position="6"/>
        <end position="114"/>
    </location>
</feature>
<keyword evidence="3 8" id="KW-0479">Metal-binding</keyword>
<dbReference type="GeneID" id="35867526"/>
<comment type="catalytic activity">
    <reaction evidence="8">
        <text>apo-[ACP] + CoA = holo-[ACP] + adenosine 3',5'-bisphosphate + H(+)</text>
        <dbReference type="Rhea" id="RHEA:12068"/>
        <dbReference type="Rhea" id="RHEA-COMP:9685"/>
        <dbReference type="Rhea" id="RHEA-COMP:9690"/>
        <dbReference type="ChEBI" id="CHEBI:15378"/>
        <dbReference type="ChEBI" id="CHEBI:29999"/>
        <dbReference type="ChEBI" id="CHEBI:57287"/>
        <dbReference type="ChEBI" id="CHEBI:58343"/>
        <dbReference type="ChEBI" id="CHEBI:64479"/>
        <dbReference type="EC" id="2.7.8.7"/>
    </reaction>
</comment>
<dbReference type="RefSeq" id="WP_029769225.1">
    <property type="nucleotide sequence ID" value="NZ_JASOXK010000003.1"/>
</dbReference>
<feature type="binding site" evidence="8">
    <location>
        <position position="10"/>
    </location>
    <ligand>
        <name>Mg(2+)</name>
        <dbReference type="ChEBI" id="CHEBI:18420"/>
    </ligand>
</feature>
<dbReference type="InterPro" id="IPR002582">
    <property type="entry name" value="ACPS"/>
</dbReference>
<proteinExistence type="inferred from homology"/>
<keyword evidence="4 8" id="KW-0276">Fatty acid metabolism</keyword>
<evidence type="ECO:0000313" key="11">
    <source>
        <dbReference type="Proteomes" id="UP000235122"/>
    </source>
</evidence>
<name>A0A2I1IM05_9ACTO</name>